<dbReference type="AlphaFoldDB" id="A0A7W9GS12"/>
<protein>
    <submittedName>
        <fullName evidence="1">Uncharacterized protein</fullName>
    </submittedName>
</protein>
<organism evidence="1 2">
    <name type="scientific">Jiangella mangrovi</name>
    <dbReference type="NCBI Taxonomy" id="1524084"/>
    <lineage>
        <taxon>Bacteria</taxon>
        <taxon>Bacillati</taxon>
        <taxon>Actinomycetota</taxon>
        <taxon>Actinomycetes</taxon>
        <taxon>Jiangellales</taxon>
        <taxon>Jiangellaceae</taxon>
        <taxon>Jiangella</taxon>
    </lineage>
</organism>
<dbReference type="Proteomes" id="UP000542813">
    <property type="component" value="Unassembled WGS sequence"/>
</dbReference>
<dbReference type="EMBL" id="JACHMM010000001">
    <property type="protein sequence ID" value="MBB5788671.1"/>
    <property type="molecule type" value="Genomic_DNA"/>
</dbReference>
<evidence type="ECO:0000313" key="2">
    <source>
        <dbReference type="Proteomes" id="UP000542813"/>
    </source>
</evidence>
<reference evidence="1 2" key="1">
    <citation type="submission" date="2020-08" db="EMBL/GenBank/DDBJ databases">
        <title>Sequencing the genomes of 1000 actinobacteria strains.</title>
        <authorList>
            <person name="Klenk H.-P."/>
        </authorList>
    </citation>
    <scope>NUCLEOTIDE SEQUENCE [LARGE SCALE GENOMIC DNA]</scope>
    <source>
        <strain evidence="1 2">DSM 102122</strain>
    </source>
</reference>
<evidence type="ECO:0000313" key="1">
    <source>
        <dbReference type="EMBL" id="MBB5788671.1"/>
    </source>
</evidence>
<proteinExistence type="predicted"/>
<sequence>MTTTDPRQAAVELRAGYPALVGAAWVTVMGISAPLVCLGVDDPGGQQTTAWYAPGNVLMAGGHRWRVLSTSALPRSSADPVPGALGDHTVAVLLRLDG</sequence>
<accession>A0A7W9GS12</accession>
<gene>
    <name evidence="1" type="ORF">HD601_003246</name>
</gene>
<comment type="caution">
    <text evidence="1">The sequence shown here is derived from an EMBL/GenBank/DDBJ whole genome shotgun (WGS) entry which is preliminary data.</text>
</comment>
<keyword evidence="2" id="KW-1185">Reference proteome</keyword>
<name>A0A7W9GS12_9ACTN</name>
<dbReference type="RefSeq" id="WP_184823486.1">
    <property type="nucleotide sequence ID" value="NZ_JACHMM010000001.1"/>
</dbReference>